<dbReference type="InterPro" id="IPR037401">
    <property type="entry name" value="SnoaL-like"/>
</dbReference>
<dbReference type="EMBL" id="BDGX01000030">
    <property type="protein sequence ID" value="GAV51531.1"/>
    <property type="molecule type" value="Genomic_DNA"/>
</dbReference>
<dbReference type="InterPro" id="IPR032710">
    <property type="entry name" value="NTF2-like_dom_sf"/>
</dbReference>
<dbReference type="SUPFAM" id="SSF54427">
    <property type="entry name" value="NTF2-like"/>
    <property type="match status" value="1"/>
</dbReference>
<evidence type="ECO:0000313" key="3">
    <source>
        <dbReference type="Proteomes" id="UP000187013"/>
    </source>
</evidence>
<dbReference type="AlphaFoldDB" id="A0A1Q3A7B1"/>
<reference evidence="2 3" key="1">
    <citation type="submission" date="2016-08" db="EMBL/GenBank/DDBJ databases">
        <title>Draft genome sequence of allopolyploid Zygosaccharomyces rouxii.</title>
        <authorList>
            <person name="Watanabe J."/>
            <person name="Uehara K."/>
            <person name="Mogi Y."/>
            <person name="Tsukioka Y."/>
        </authorList>
    </citation>
    <scope>NUCLEOTIDE SEQUENCE [LARGE SCALE GENOMIC DNA]</scope>
    <source>
        <strain evidence="2 3">NBRC 110957</strain>
    </source>
</reference>
<proteinExistence type="predicted"/>
<comment type="caution">
    <text evidence="2">The sequence shown here is derived from an EMBL/GenBank/DDBJ whole genome shotgun (WGS) entry which is preliminary data.</text>
</comment>
<dbReference type="eggNOG" id="ENOG502S791">
    <property type="taxonomic scope" value="Eukaryota"/>
</dbReference>
<evidence type="ECO:0000313" key="2">
    <source>
        <dbReference type="EMBL" id="GAV51531.1"/>
    </source>
</evidence>
<gene>
    <name evidence="2" type="ORF">ZYGR_0AD07140</name>
</gene>
<dbReference type="OrthoDB" id="4035449at2759"/>
<evidence type="ECO:0000259" key="1">
    <source>
        <dbReference type="Pfam" id="PF13577"/>
    </source>
</evidence>
<feature type="domain" description="SnoaL-like" evidence="1">
    <location>
        <begin position="10"/>
        <end position="135"/>
    </location>
</feature>
<dbReference type="Pfam" id="PF13577">
    <property type="entry name" value="SnoaL_4"/>
    <property type="match status" value="1"/>
</dbReference>
<dbReference type="Gene3D" id="3.10.450.50">
    <property type="match status" value="1"/>
</dbReference>
<dbReference type="Proteomes" id="UP000187013">
    <property type="component" value="Unassembled WGS sequence"/>
</dbReference>
<accession>A0A1Q3A7B1</accession>
<sequence length="150" mass="16718">MSFPISLPFLSDREAIKDTIYRCVLSVDTADVELFDSGLLPNATLNFNNSELSGKQTIRTVFFEKVCKLDCTHHVSNVRINLLGNTASVTASVLSQHYRQGEGNISNTPSLFDGTLNFFEVVKDDTDGLWKVKSWDVKIIWSEGDPTILS</sequence>
<dbReference type="OMA" id="TTHNISM"/>
<name>A0A1Q3A7B1_ZYGRO</name>
<organism evidence="2 3">
    <name type="scientific">Zygosaccharomyces rouxii</name>
    <dbReference type="NCBI Taxonomy" id="4956"/>
    <lineage>
        <taxon>Eukaryota</taxon>
        <taxon>Fungi</taxon>
        <taxon>Dikarya</taxon>
        <taxon>Ascomycota</taxon>
        <taxon>Saccharomycotina</taxon>
        <taxon>Saccharomycetes</taxon>
        <taxon>Saccharomycetales</taxon>
        <taxon>Saccharomycetaceae</taxon>
        <taxon>Zygosaccharomyces</taxon>
    </lineage>
</organism>
<protein>
    <recommendedName>
        <fullName evidence="1">SnoaL-like domain-containing protein</fullName>
    </recommendedName>
</protein>